<dbReference type="PIRSF" id="PIRSF015892">
    <property type="entry name" value="N-myristl_transf"/>
    <property type="match status" value="1"/>
</dbReference>
<dbReference type="GO" id="GO:0004379">
    <property type="term" value="F:glycylpeptide N-tetradecanoyltransferase activity"/>
    <property type="evidence" value="ECO:0007669"/>
    <property type="project" value="UniProtKB-EC"/>
</dbReference>
<evidence type="ECO:0000256" key="2">
    <source>
        <dbReference type="ARBA" id="ARBA00012923"/>
    </source>
</evidence>
<organism evidence="11 12">
    <name type="scientific">Blyttiomyces helicus</name>
    <dbReference type="NCBI Taxonomy" id="388810"/>
    <lineage>
        <taxon>Eukaryota</taxon>
        <taxon>Fungi</taxon>
        <taxon>Fungi incertae sedis</taxon>
        <taxon>Chytridiomycota</taxon>
        <taxon>Chytridiomycota incertae sedis</taxon>
        <taxon>Chytridiomycetes</taxon>
        <taxon>Chytridiomycetes incertae sedis</taxon>
        <taxon>Blyttiomyces</taxon>
    </lineage>
</organism>
<evidence type="ECO:0000256" key="7">
    <source>
        <dbReference type="RuleBase" id="RU004178"/>
    </source>
</evidence>
<dbReference type="Pfam" id="PF01233">
    <property type="entry name" value="NMT"/>
    <property type="match status" value="1"/>
</dbReference>
<dbReference type="InterPro" id="IPR022677">
    <property type="entry name" value="NMT_C"/>
</dbReference>
<dbReference type="GO" id="GO:0005737">
    <property type="term" value="C:cytoplasm"/>
    <property type="evidence" value="ECO:0007669"/>
    <property type="project" value="TreeGrafter"/>
</dbReference>
<dbReference type="PANTHER" id="PTHR11377:SF5">
    <property type="entry name" value="GLYCYLPEPTIDE N-TETRADECANOYLTRANSFERASE"/>
    <property type="match status" value="1"/>
</dbReference>
<evidence type="ECO:0000256" key="5">
    <source>
        <dbReference type="ARBA" id="ARBA00023315"/>
    </source>
</evidence>
<feature type="region of interest" description="Disordered" evidence="8">
    <location>
        <begin position="1"/>
        <end position="38"/>
    </location>
</feature>
<evidence type="ECO:0000256" key="4">
    <source>
        <dbReference type="ARBA" id="ARBA00022679"/>
    </source>
</evidence>
<evidence type="ECO:0000259" key="10">
    <source>
        <dbReference type="Pfam" id="PF02799"/>
    </source>
</evidence>
<accession>A0A4P9WDE8</accession>
<dbReference type="Gene3D" id="3.40.630.170">
    <property type="match status" value="1"/>
</dbReference>
<dbReference type="AlphaFoldDB" id="A0A4P9WDE8"/>
<comment type="function">
    <text evidence="6">Adds a myristoyl group to the N-terminal glycine residue of certain cellular proteins.</text>
</comment>
<proteinExistence type="inferred from homology"/>
<evidence type="ECO:0000313" key="12">
    <source>
        <dbReference type="Proteomes" id="UP000269721"/>
    </source>
</evidence>
<protein>
    <recommendedName>
        <fullName evidence="3 6">Glycylpeptide N-tetradecanoyltransferase</fullName>
        <ecNumber evidence="2 6">2.3.1.97</ecNumber>
    </recommendedName>
</protein>
<dbReference type="EC" id="2.3.1.97" evidence="2 6"/>
<name>A0A4P9WDE8_9FUNG</name>
<evidence type="ECO:0000256" key="6">
    <source>
        <dbReference type="RuleBase" id="RU000586"/>
    </source>
</evidence>
<reference evidence="12" key="1">
    <citation type="journal article" date="2018" name="Nat. Microbiol.">
        <title>Leveraging single-cell genomics to expand the fungal tree of life.</title>
        <authorList>
            <person name="Ahrendt S.R."/>
            <person name="Quandt C.A."/>
            <person name="Ciobanu D."/>
            <person name="Clum A."/>
            <person name="Salamov A."/>
            <person name="Andreopoulos B."/>
            <person name="Cheng J.F."/>
            <person name="Woyke T."/>
            <person name="Pelin A."/>
            <person name="Henrissat B."/>
            <person name="Reynolds N.K."/>
            <person name="Benny G.L."/>
            <person name="Smith M.E."/>
            <person name="James T.Y."/>
            <person name="Grigoriev I.V."/>
        </authorList>
    </citation>
    <scope>NUCLEOTIDE SEQUENCE [LARGE SCALE GENOMIC DNA]</scope>
</reference>
<dbReference type="PROSITE" id="PS00975">
    <property type="entry name" value="NMT_1"/>
    <property type="match status" value="1"/>
</dbReference>
<evidence type="ECO:0000256" key="8">
    <source>
        <dbReference type="SAM" id="MobiDB-lite"/>
    </source>
</evidence>
<keyword evidence="12" id="KW-1185">Reference proteome</keyword>
<dbReference type="InterPro" id="IPR016181">
    <property type="entry name" value="Acyl_CoA_acyltransferase"/>
</dbReference>
<dbReference type="FunFam" id="3.40.630.170:FF:000003">
    <property type="entry name" value="Glycylpeptide N-tetradecanoyltransferase"/>
    <property type="match status" value="1"/>
</dbReference>
<evidence type="ECO:0000256" key="3">
    <source>
        <dbReference type="ARBA" id="ARBA00022240"/>
    </source>
</evidence>
<dbReference type="Proteomes" id="UP000269721">
    <property type="component" value="Unassembled WGS sequence"/>
</dbReference>
<feature type="domain" description="Glycylpeptide N-tetradecanoyltransferase N-terminal" evidence="9">
    <location>
        <begin position="26"/>
        <end position="185"/>
    </location>
</feature>
<dbReference type="SUPFAM" id="SSF55729">
    <property type="entry name" value="Acyl-CoA N-acyltransferases (Nat)"/>
    <property type="match status" value="2"/>
</dbReference>
<comment type="similarity">
    <text evidence="1 7">Belongs to the NMT family.</text>
</comment>
<dbReference type="Pfam" id="PF02799">
    <property type="entry name" value="NMT_C"/>
    <property type="match status" value="1"/>
</dbReference>
<dbReference type="OrthoDB" id="60315at2759"/>
<evidence type="ECO:0000259" key="9">
    <source>
        <dbReference type="Pfam" id="PF01233"/>
    </source>
</evidence>
<keyword evidence="5 6" id="KW-0012">Acyltransferase</keyword>
<feature type="domain" description="Glycylpeptide N-tetradecanoyltransferase C-terminal" evidence="10">
    <location>
        <begin position="199"/>
        <end position="384"/>
    </location>
</feature>
<sequence>MRSFLTSPHSPTPRIDLDETVEENGPIQPDQAREDLRQDPYPLPKEFEWSLIELGNAKECTEVYELLCANYVEDDDATFRFAYTADFLKWALLPPGFKKVWHIGVRVASNKKLVAFISGIPAQLRVFDHQQTLVEINFLCVHKKLRTKRLAPVMIKEITRRVNLEGIFQATYTAGAYLPTPMATCRYYHRSLNPKKLIETGFSALSRNMTMQRTVRLYRLPAETFIPGIRPMVETDVPQVTALLNAYMKRFSVAQVMSEEEVRHWLVPARGVVYSYVAEDRQTEKITDFVSFYGLPSTVIGNTVHNQINAAYMFYYVPKGLGEDLKRLQSLIKDALILAQQASFDVFNCLDLMQNASFLEDLKFGQGSGNLHYYLYNYRCKPVPRDGMALVLL</sequence>
<dbReference type="PANTHER" id="PTHR11377">
    <property type="entry name" value="N-MYRISTOYL TRANSFERASE"/>
    <property type="match status" value="1"/>
</dbReference>
<evidence type="ECO:0000256" key="1">
    <source>
        <dbReference type="ARBA" id="ARBA00009469"/>
    </source>
</evidence>
<evidence type="ECO:0000313" key="11">
    <source>
        <dbReference type="EMBL" id="RKO90564.1"/>
    </source>
</evidence>
<dbReference type="EMBL" id="KZ995492">
    <property type="protein sequence ID" value="RKO90564.1"/>
    <property type="molecule type" value="Genomic_DNA"/>
</dbReference>
<dbReference type="InterPro" id="IPR022678">
    <property type="entry name" value="NMT_CS"/>
</dbReference>
<gene>
    <name evidence="11" type="ORF">BDK51DRAFT_21726</name>
</gene>
<dbReference type="InterPro" id="IPR000903">
    <property type="entry name" value="NMT"/>
</dbReference>
<comment type="catalytic activity">
    <reaction evidence="6">
        <text>N-terminal glycyl-[protein] + tetradecanoyl-CoA = N-tetradecanoylglycyl-[protein] + CoA + H(+)</text>
        <dbReference type="Rhea" id="RHEA:15521"/>
        <dbReference type="Rhea" id="RHEA-COMP:12666"/>
        <dbReference type="Rhea" id="RHEA-COMP:12667"/>
        <dbReference type="ChEBI" id="CHEBI:15378"/>
        <dbReference type="ChEBI" id="CHEBI:57287"/>
        <dbReference type="ChEBI" id="CHEBI:57385"/>
        <dbReference type="ChEBI" id="CHEBI:64723"/>
        <dbReference type="ChEBI" id="CHEBI:133050"/>
        <dbReference type="EC" id="2.3.1.97"/>
    </reaction>
</comment>
<dbReference type="InterPro" id="IPR022676">
    <property type="entry name" value="NMT_N"/>
</dbReference>
<keyword evidence="4 6" id="KW-0808">Transferase</keyword>